<comment type="caution">
    <text evidence="1">The sequence shown here is derived from an EMBL/GenBank/DDBJ whole genome shotgun (WGS) entry which is preliminary data.</text>
</comment>
<dbReference type="Proteomes" id="UP000179467">
    <property type="component" value="Unassembled WGS sequence"/>
</dbReference>
<evidence type="ECO:0000313" key="1">
    <source>
        <dbReference type="EMBL" id="OHT19902.1"/>
    </source>
</evidence>
<keyword evidence="2" id="KW-1185">Reference proteome</keyword>
<accession>A0A1S1HDN5</accession>
<name>A0A1S1HDN5_9SPHN</name>
<sequence>MSIMLPAAPGIRGAVPSLLDFGGVLTPPLGGAAQKLNRTGDRHQILVRLPPMRSEPKGRIYAARLRHAQREGAIIRFPQDGLIIGNPGAPVVDGAGQAGMVLNLRGFTAGYVVREGQFFSIIHGGRRYLYAARADMAAGEDGKMALPILPMLRVSPSNGAVCEFAAPMIEGFLDGGQVDWELLRQPFIQIPDFTITEAE</sequence>
<evidence type="ECO:0000313" key="2">
    <source>
        <dbReference type="Proteomes" id="UP000179467"/>
    </source>
</evidence>
<protein>
    <submittedName>
        <fullName evidence="1">Uncharacterized protein</fullName>
    </submittedName>
</protein>
<gene>
    <name evidence="1" type="ORF">BHE75_01895</name>
</gene>
<dbReference type="EMBL" id="MIPT01000001">
    <property type="protein sequence ID" value="OHT19902.1"/>
    <property type="molecule type" value="Genomic_DNA"/>
</dbReference>
<reference evidence="1 2" key="1">
    <citation type="submission" date="2016-09" db="EMBL/GenBank/DDBJ databases">
        <title>Metabolic pathway, cell adaptation mechanisms and a novel monoxygenase revealed through proteogenomic-transcription analysis of a Sphingomonas haloaromaticamans strain degrading the fungicide ortho-phenylphenol.</title>
        <authorList>
            <person name="Perruchon C."/>
            <person name="Papadopoulou E.S."/>
            <person name="Rousidou C."/>
            <person name="Vasileiadis S."/>
            <person name="Tanou G."/>
            <person name="Amoutzias G."/>
            <person name="Molassiotis A."/>
            <person name="Karpouzas D.G."/>
        </authorList>
    </citation>
    <scope>NUCLEOTIDE SEQUENCE [LARGE SCALE GENOMIC DNA]</scope>
    <source>
        <strain evidence="1 2">P3</strain>
    </source>
</reference>
<organism evidence="1 2">
    <name type="scientific">Edaphosphingomonas haloaromaticamans</name>
    <dbReference type="NCBI Taxonomy" id="653954"/>
    <lineage>
        <taxon>Bacteria</taxon>
        <taxon>Pseudomonadati</taxon>
        <taxon>Pseudomonadota</taxon>
        <taxon>Alphaproteobacteria</taxon>
        <taxon>Sphingomonadales</taxon>
        <taxon>Rhizorhabdaceae</taxon>
        <taxon>Edaphosphingomonas</taxon>
    </lineage>
</organism>
<dbReference type="RefSeq" id="WP_070933684.1">
    <property type="nucleotide sequence ID" value="NZ_MIPT01000001.1"/>
</dbReference>
<proteinExistence type="predicted"/>
<dbReference type="AlphaFoldDB" id="A0A1S1HDN5"/>
<dbReference type="OrthoDB" id="7173828at2"/>